<feature type="binding site" evidence="3">
    <location>
        <position position="222"/>
    </location>
    <ligand>
        <name>dimethylallyl diphosphate</name>
        <dbReference type="ChEBI" id="CHEBI:57623"/>
    </ligand>
</feature>
<evidence type="ECO:0000256" key="3">
    <source>
        <dbReference type="PIRSR" id="PIRSR000509-1"/>
    </source>
</evidence>
<evidence type="ECO:0000256" key="1">
    <source>
        <dbReference type="ARBA" id="ARBA00010209"/>
    </source>
</evidence>
<gene>
    <name evidence="4" type="ORF">PDE_00797</name>
</gene>
<keyword evidence="5" id="KW-1185">Reference proteome</keyword>
<dbReference type="NCBIfam" id="TIGR03429">
    <property type="entry name" value="arom_pren_DMATS"/>
    <property type="match status" value="1"/>
</dbReference>
<dbReference type="Pfam" id="PF11991">
    <property type="entry name" value="Trp_DMAT"/>
    <property type="match status" value="1"/>
</dbReference>
<feature type="binding site" evidence="3">
    <location>
        <position position="287"/>
    </location>
    <ligand>
        <name>dimethylallyl diphosphate</name>
        <dbReference type="ChEBI" id="CHEBI:57623"/>
    </ligand>
</feature>
<dbReference type="PhylomeDB" id="S7ZB21"/>
<feature type="binding site" evidence="3">
    <location>
        <position position="107"/>
    </location>
    <ligand>
        <name>L-tryptophan</name>
        <dbReference type="ChEBI" id="CHEBI:57912"/>
    </ligand>
</feature>
<reference evidence="4 5" key="1">
    <citation type="journal article" date="2013" name="PLoS ONE">
        <title>Genomic and secretomic analyses reveal unique features of the lignocellulolytic enzyme system of Penicillium decumbens.</title>
        <authorList>
            <person name="Liu G."/>
            <person name="Zhang L."/>
            <person name="Wei X."/>
            <person name="Zou G."/>
            <person name="Qin Y."/>
            <person name="Ma L."/>
            <person name="Li J."/>
            <person name="Zheng H."/>
            <person name="Wang S."/>
            <person name="Wang C."/>
            <person name="Xun L."/>
            <person name="Zhao G.-P."/>
            <person name="Zhou Z."/>
            <person name="Qu Y."/>
        </authorList>
    </citation>
    <scope>NUCLEOTIDE SEQUENCE [LARGE SCALE GENOMIC DNA]</scope>
    <source>
        <strain evidence="5">114-2 / CGMCC 5302</strain>
    </source>
</reference>
<dbReference type="InterPro" id="IPR017795">
    <property type="entry name" value="ABBA_NscD-like"/>
</dbReference>
<sequence length="459" mass="51239">MTVETIGIVPSVPVVAKGSTPIPAKGSSGEQTPYTTLTRYRIFQDEHQKTWWEKTGPLLGKILASAGYSLARQFEAMTFYVEVLLPLLGPYPHHFRSAITRSGLPLEFSVNYQQLGNIEPVVRIGFEPVAAPSGRSEDPFNQEPIGCLLDCLKQLHLPGFDDALFRHFLETQTVNAAEKAQLALNSKSDGGGQKIAMEGSALTSQAAFGFDLKKETIAVKGYTFPALKCHASGQGFGQLLTNSIQPLKDQMGAFPSFDMVNAYLEETNGYSQFAFWSFDCVDSYTSRLKLYSSHNEVVWSKIEEIWTLGGRAQSPNLGTGLRYLKELWQLVKLSEGHRAFTGGFDDGKDSTPTPMVWNYEMKVGEPAPVTKFYFPIHGESDLDVVQGVAQFLTKIGLEKYGTDYEQTVREYFPERDLNTTARLTSWISFAYTEKTGVYLSIYYHSSADYPWLEEESSQK</sequence>
<feature type="binding site" evidence="3">
    <location>
        <position position="373"/>
    </location>
    <ligand>
        <name>dimethylallyl diphosphate</name>
        <dbReference type="ChEBI" id="CHEBI:57623"/>
    </ligand>
</feature>
<accession>S7ZB21</accession>
<feature type="binding site" evidence="3">
    <location>
        <position position="289"/>
    </location>
    <ligand>
        <name>dimethylallyl diphosphate</name>
        <dbReference type="ChEBI" id="CHEBI:57623"/>
    </ligand>
</feature>
<evidence type="ECO:0000313" key="4">
    <source>
        <dbReference type="EMBL" id="EPS25861.1"/>
    </source>
</evidence>
<dbReference type="PANTHER" id="PTHR40627">
    <property type="entry name" value="INDOLE PRENYLTRANSFERASE TDIB-RELATED"/>
    <property type="match status" value="1"/>
</dbReference>
<evidence type="ECO:0000256" key="2">
    <source>
        <dbReference type="ARBA" id="ARBA00022679"/>
    </source>
</evidence>
<comment type="similarity">
    <text evidence="1">Belongs to the tryptophan dimethylallyltransferase family.</text>
</comment>
<dbReference type="AlphaFoldDB" id="S7ZB21"/>
<dbReference type="GO" id="GO:0016765">
    <property type="term" value="F:transferase activity, transferring alkyl or aryl (other than methyl) groups"/>
    <property type="evidence" value="ECO:0007669"/>
    <property type="project" value="InterPro"/>
</dbReference>
<dbReference type="InterPro" id="IPR033964">
    <property type="entry name" value="ABBA"/>
</dbReference>
<feature type="binding site" evidence="3">
    <location>
        <position position="442"/>
    </location>
    <ligand>
        <name>dimethylallyl diphosphate</name>
        <dbReference type="ChEBI" id="CHEBI:57623"/>
    </ligand>
</feature>
<proteinExistence type="inferred from homology"/>
<feature type="binding site" evidence="3">
    <location>
        <position position="438"/>
    </location>
    <ligand>
        <name>dimethylallyl diphosphate</name>
        <dbReference type="ChEBI" id="CHEBI:57623"/>
    </ligand>
</feature>
<dbReference type="CDD" id="cd13929">
    <property type="entry name" value="PT-DMATS_CymD"/>
    <property type="match status" value="1"/>
</dbReference>
<feature type="binding site" evidence="3">
    <location>
        <position position="123"/>
    </location>
    <ligand>
        <name>dimethylallyl diphosphate</name>
        <dbReference type="ChEBI" id="CHEBI:57623"/>
    </ligand>
</feature>
<organism evidence="4 5">
    <name type="scientific">Penicillium oxalicum (strain 114-2 / CGMCC 5302)</name>
    <name type="common">Penicillium decumbens</name>
    <dbReference type="NCBI Taxonomy" id="933388"/>
    <lineage>
        <taxon>Eukaryota</taxon>
        <taxon>Fungi</taxon>
        <taxon>Dikarya</taxon>
        <taxon>Ascomycota</taxon>
        <taxon>Pezizomycotina</taxon>
        <taxon>Eurotiomycetes</taxon>
        <taxon>Eurotiomycetidae</taxon>
        <taxon>Eurotiales</taxon>
        <taxon>Aspergillaceae</taxon>
        <taxon>Penicillium</taxon>
    </lineage>
</organism>
<dbReference type="PIRSF" id="PIRSF000509">
    <property type="entry name" value="Trp_DMAT"/>
    <property type="match status" value="1"/>
</dbReference>
<evidence type="ECO:0000313" key="5">
    <source>
        <dbReference type="Proteomes" id="UP000019376"/>
    </source>
</evidence>
<dbReference type="eggNOG" id="ENOG502S2XP">
    <property type="taxonomic scope" value="Eukaryota"/>
</dbReference>
<dbReference type="HOGENOM" id="CLU_037431_0_0_1"/>
<feature type="binding site" evidence="3">
    <location>
        <position position="220"/>
    </location>
    <ligand>
        <name>dimethylallyl diphosphate</name>
        <dbReference type="ChEBI" id="CHEBI:57623"/>
    </ligand>
</feature>
<dbReference type="PANTHER" id="PTHR40627:SF3">
    <property type="entry name" value="PRENYLTRANSFERASE ASQH2-RELATED"/>
    <property type="match status" value="1"/>
</dbReference>
<dbReference type="Proteomes" id="UP000019376">
    <property type="component" value="Unassembled WGS sequence"/>
</dbReference>
<dbReference type="OrthoDB" id="5392033at2759"/>
<feature type="binding site" evidence="3">
    <location>
        <position position="291"/>
    </location>
    <ligand>
        <name>dimethylallyl diphosphate</name>
        <dbReference type="ChEBI" id="CHEBI:57623"/>
    </ligand>
</feature>
<keyword evidence="2" id="KW-0808">Transferase</keyword>
<dbReference type="SFLD" id="SFLDS00036">
    <property type="entry name" value="Aromatic_Prenyltransferase"/>
    <property type="match status" value="1"/>
</dbReference>
<dbReference type="InterPro" id="IPR012148">
    <property type="entry name" value="ABBA_DMATS-like"/>
</dbReference>
<dbReference type="GO" id="GO:0009820">
    <property type="term" value="P:alkaloid metabolic process"/>
    <property type="evidence" value="ECO:0007669"/>
    <property type="project" value="InterPro"/>
</dbReference>
<dbReference type="SFLD" id="SFLDG01162">
    <property type="entry name" value="I"/>
    <property type="match status" value="1"/>
</dbReference>
<name>S7ZB21_PENO1</name>
<protein>
    <submittedName>
        <fullName evidence="4">Uncharacterized protein</fullName>
    </submittedName>
</protein>
<dbReference type="EMBL" id="KB644408">
    <property type="protein sequence ID" value="EPS25861.1"/>
    <property type="molecule type" value="Genomic_DNA"/>
</dbReference>